<sequence length="364" mass="41412">MGSQSKNLSSENPKNEDHEDKISSNLPLDSSLVASHSSRDQNIFPQFNELPRELQAVIFEWSLPHPYILHFNFEAITPNEDEMLSGVYPKISKFPGNFSLLETCKISRDTVYREFKKIELFPLKTGSAVLSNRLNSRENLSYSYMRPSVDIFMCSALQMTNLYEYGGSIGSIFSLTHIAIHGMGTWFPDEQRDEDLNEFLCGTFTTIKKNCQALEKFDLVIGDVGNWDDIEGAKIVESATVSRLVEIDEDFEDLHFMASPSKFQPLINHSEDPKQEINEVIDEAKWAMKEFKQHVKHQQTLDPAAAEYWRKVNVVPSVLGWVEDQEGSEPRLWFPAMGFTIPCHEDGSPVHKYKGLAQTFDGAS</sequence>
<feature type="region of interest" description="Disordered" evidence="1">
    <location>
        <begin position="1"/>
        <end position="24"/>
    </location>
</feature>
<feature type="domain" description="2EXR" evidence="2">
    <location>
        <begin position="44"/>
        <end position="151"/>
    </location>
</feature>
<dbReference type="OrthoDB" id="3501272at2759"/>
<reference evidence="3" key="1">
    <citation type="submission" date="2020-10" db="EMBL/GenBank/DDBJ databases">
        <authorList>
            <person name="Kusch S."/>
        </authorList>
    </citation>
    <scope>NUCLEOTIDE SEQUENCE</scope>
    <source>
        <strain evidence="3">SwB9</strain>
    </source>
</reference>
<keyword evidence="4" id="KW-1185">Reference proteome</keyword>
<evidence type="ECO:0000259" key="2">
    <source>
        <dbReference type="Pfam" id="PF20150"/>
    </source>
</evidence>
<gene>
    <name evidence="3" type="ORF">SCLTRI_LOCUS105</name>
</gene>
<protein>
    <submittedName>
        <fullName evidence="3">A3af2026-0b6f-4db4-8d16-cf8c3c2998ef</fullName>
    </submittedName>
</protein>
<dbReference type="AlphaFoldDB" id="A0A8H2VKG2"/>
<comment type="caution">
    <text evidence="3">The sequence shown here is derived from an EMBL/GenBank/DDBJ whole genome shotgun (WGS) entry which is preliminary data.</text>
</comment>
<evidence type="ECO:0000313" key="4">
    <source>
        <dbReference type="Proteomes" id="UP000624404"/>
    </source>
</evidence>
<dbReference type="InterPro" id="IPR045518">
    <property type="entry name" value="2EXR"/>
</dbReference>
<evidence type="ECO:0000256" key="1">
    <source>
        <dbReference type="SAM" id="MobiDB-lite"/>
    </source>
</evidence>
<name>A0A8H2VKG2_9HELO</name>
<proteinExistence type="predicted"/>
<organism evidence="3 4">
    <name type="scientific">Sclerotinia trifoliorum</name>
    <dbReference type="NCBI Taxonomy" id="28548"/>
    <lineage>
        <taxon>Eukaryota</taxon>
        <taxon>Fungi</taxon>
        <taxon>Dikarya</taxon>
        <taxon>Ascomycota</taxon>
        <taxon>Pezizomycotina</taxon>
        <taxon>Leotiomycetes</taxon>
        <taxon>Helotiales</taxon>
        <taxon>Sclerotiniaceae</taxon>
        <taxon>Sclerotinia</taxon>
    </lineage>
</organism>
<accession>A0A8H2VKG2</accession>
<dbReference type="Proteomes" id="UP000624404">
    <property type="component" value="Unassembled WGS sequence"/>
</dbReference>
<dbReference type="Pfam" id="PF20150">
    <property type="entry name" value="2EXR"/>
    <property type="match status" value="1"/>
</dbReference>
<feature type="compositionally biased region" description="Basic and acidic residues" evidence="1">
    <location>
        <begin position="13"/>
        <end position="22"/>
    </location>
</feature>
<feature type="compositionally biased region" description="Polar residues" evidence="1">
    <location>
        <begin position="1"/>
        <end position="12"/>
    </location>
</feature>
<dbReference type="EMBL" id="CAJHIA010000002">
    <property type="protein sequence ID" value="CAD6439219.1"/>
    <property type="molecule type" value="Genomic_DNA"/>
</dbReference>
<evidence type="ECO:0000313" key="3">
    <source>
        <dbReference type="EMBL" id="CAD6439219.1"/>
    </source>
</evidence>